<proteinExistence type="predicted"/>
<dbReference type="InterPro" id="IPR025737">
    <property type="entry name" value="FApF"/>
</dbReference>
<dbReference type="KEGG" id="nha:Nham_1000"/>
<dbReference type="AlphaFoldDB" id="Q1QPJ7"/>
<name>Q1QPJ7_NITHX</name>
<evidence type="ECO:0000313" key="2">
    <source>
        <dbReference type="Proteomes" id="UP000001953"/>
    </source>
</evidence>
<dbReference type="Pfam" id="PF13557">
    <property type="entry name" value="Phenol_MetA_deg"/>
    <property type="match status" value="1"/>
</dbReference>
<keyword evidence="2" id="KW-1185">Reference proteome</keyword>
<protein>
    <submittedName>
        <fullName evidence="1">Uncharacterized protein</fullName>
    </submittedName>
</protein>
<sequence length="252" mass="27542">MSERSILRWTGFIALTAGLTVMHALPAIAGPPYQSDDPEPTDYRHYEIYTFNKGVRFKGDLSGASGIDFNYGAAPDLQLTATLPVGFDFPSNGMTAFGLSNIELAAKYRFLHQDKFGFDVAVFPRVFLPSGSRSVGDRQASFLLPIWVQKDWGEWSAFGGGGCQFSAAGRSHDFCIYGGTLTRQVLPKLQLGVEIFHQTADRAGNLATTSLGIGAKYDLDENIHLLGYAAKGIQNAPTTNQYSWYAAVLFTF</sequence>
<accession>Q1QPJ7</accession>
<evidence type="ECO:0000313" key="1">
    <source>
        <dbReference type="EMBL" id="ABE61850.1"/>
    </source>
</evidence>
<dbReference type="EMBL" id="CP000319">
    <property type="protein sequence ID" value="ABE61850.1"/>
    <property type="molecule type" value="Genomic_DNA"/>
</dbReference>
<dbReference type="Proteomes" id="UP000001953">
    <property type="component" value="Chromosome"/>
</dbReference>
<gene>
    <name evidence="1" type="ordered locus">Nham_1000</name>
</gene>
<dbReference type="eggNOG" id="ENOG502ZMVA">
    <property type="taxonomic scope" value="Bacteria"/>
</dbReference>
<dbReference type="RefSeq" id="WP_011509546.1">
    <property type="nucleotide sequence ID" value="NC_007964.1"/>
</dbReference>
<dbReference type="HOGENOM" id="CLU_1041794_0_0_5"/>
<reference evidence="1 2" key="1">
    <citation type="submission" date="2006-03" db="EMBL/GenBank/DDBJ databases">
        <title>Complete sequence of chromosome of Nitrobacter hamburgensis X14.</title>
        <authorList>
            <consortium name="US DOE Joint Genome Institute"/>
            <person name="Copeland A."/>
            <person name="Lucas S."/>
            <person name="Lapidus A."/>
            <person name="Barry K."/>
            <person name="Detter J.C."/>
            <person name="Glavina del Rio T."/>
            <person name="Hammon N."/>
            <person name="Israni S."/>
            <person name="Dalin E."/>
            <person name="Tice H."/>
            <person name="Pitluck S."/>
            <person name="Chain P."/>
            <person name="Malfatti S."/>
            <person name="Shin M."/>
            <person name="Vergez L."/>
            <person name="Schmutz J."/>
            <person name="Larimer F."/>
            <person name="Land M."/>
            <person name="Hauser L."/>
            <person name="Kyrpides N."/>
            <person name="Ivanova N."/>
            <person name="Ward B."/>
            <person name="Arp D."/>
            <person name="Klotz M."/>
            <person name="Stein L."/>
            <person name="O'Mullan G."/>
            <person name="Starkenburg S."/>
            <person name="Sayavedra L."/>
            <person name="Poret-Peterson A.T."/>
            <person name="Gentry M.E."/>
            <person name="Bruce D."/>
            <person name="Richardson P."/>
        </authorList>
    </citation>
    <scope>NUCLEOTIDE SEQUENCE [LARGE SCALE GENOMIC DNA]</scope>
    <source>
        <strain evidence="2">DSM 10229 / NCIMB 13809 / X14</strain>
    </source>
</reference>
<organism evidence="1 2">
    <name type="scientific">Nitrobacter hamburgensis (strain DSM 10229 / NCIMB 13809 / X14)</name>
    <dbReference type="NCBI Taxonomy" id="323097"/>
    <lineage>
        <taxon>Bacteria</taxon>
        <taxon>Pseudomonadati</taxon>
        <taxon>Pseudomonadota</taxon>
        <taxon>Alphaproteobacteria</taxon>
        <taxon>Hyphomicrobiales</taxon>
        <taxon>Nitrobacteraceae</taxon>
        <taxon>Nitrobacter</taxon>
    </lineage>
</organism>